<feature type="domain" description="4'-phosphopantetheinyl transferase" evidence="3">
    <location>
        <begin position="105"/>
        <end position="182"/>
    </location>
</feature>
<keyword evidence="2 5" id="KW-0808">Transferase</keyword>
<gene>
    <name evidence="5" type="ORF">E4V82_22600</name>
</gene>
<evidence type="ECO:0000313" key="5">
    <source>
        <dbReference type="EMBL" id="MPQ64861.1"/>
    </source>
</evidence>
<dbReference type="InterPro" id="IPR037143">
    <property type="entry name" value="4-PPantetheinyl_Trfase_dom_sf"/>
</dbReference>
<evidence type="ECO:0000259" key="4">
    <source>
        <dbReference type="Pfam" id="PF22624"/>
    </source>
</evidence>
<organism evidence="5 6">
    <name type="scientific">Clostridium estertheticum</name>
    <dbReference type="NCBI Taxonomy" id="238834"/>
    <lineage>
        <taxon>Bacteria</taxon>
        <taxon>Bacillati</taxon>
        <taxon>Bacillota</taxon>
        <taxon>Clostridia</taxon>
        <taxon>Eubacteriales</taxon>
        <taxon>Clostridiaceae</taxon>
        <taxon>Clostridium</taxon>
    </lineage>
</organism>
<dbReference type="Pfam" id="PF22624">
    <property type="entry name" value="AASDHPPT_N"/>
    <property type="match status" value="1"/>
</dbReference>
<evidence type="ECO:0000256" key="2">
    <source>
        <dbReference type="ARBA" id="ARBA00022679"/>
    </source>
</evidence>
<dbReference type="RefSeq" id="WP_152754003.1">
    <property type="nucleotide sequence ID" value="NZ_SPSE01000054.1"/>
</dbReference>
<feature type="domain" description="4'-phosphopantetheinyl transferase N-terminal" evidence="4">
    <location>
        <begin position="16"/>
        <end position="97"/>
    </location>
</feature>
<protein>
    <submittedName>
        <fullName evidence="5">4'-phosphopantetheinyl transferase superfamily protein</fullName>
    </submittedName>
</protein>
<dbReference type="Gene3D" id="3.90.470.20">
    <property type="entry name" value="4'-phosphopantetheinyl transferase domain"/>
    <property type="match status" value="2"/>
</dbReference>
<comment type="similarity">
    <text evidence="1">Belongs to the P-Pant transferase superfamily. Gsp/Sfp/HetI/AcpT family.</text>
</comment>
<dbReference type="GO" id="GO:0000287">
    <property type="term" value="F:magnesium ion binding"/>
    <property type="evidence" value="ECO:0007669"/>
    <property type="project" value="InterPro"/>
</dbReference>
<dbReference type="GO" id="GO:0005829">
    <property type="term" value="C:cytosol"/>
    <property type="evidence" value="ECO:0007669"/>
    <property type="project" value="TreeGrafter"/>
</dbReference>
<dbReference type="AlphaFoldDB" id="A0A5N7IUT5"/>
<dbReference type="Pfam" id="PF01648">
    <property type="entry name" value="ACPS"/>
    <property type="match status" value="1"/>
</dbReference>
<dbReference type="PANTHER" id="PTHR12215">
    <property type="entry name" value="PHOSPHOPANTETHEINE TRANSFERASE"/>
    <property type="match status" value="1"/>
</dbReference>
<comment type="caution">
    <text evidence="5">The sequence shown here is derived from an EMBL/GenBank/DDBJ whole genome shotgun (WGS) entry which is preliminary data.</text>
</comment>
<dbReference type="GO" id="GO:0019878">
    <property type="term" value="P:lysine biosynthetic process via aminoadipic acid"/>
    <property type="evidence" value="ECO:0007669"/>
    <property type="project" value="TreeGrafter"/>
</dbReference>
<accession>A0A5N7IUT5</accession>
<dbReference type="Proteomes" id="UP000342249">
    <property type="component" value="Unassembled WGS sequence"/>
</dbReference>
<evidence type="ECO:0000313" key="6">
    <source>
        <dbReference type="Proteomes" id="UP000342249"/>
    </source>
</evidence>
<reference evidence="5 6" key="1">
    <citation type="journal article" date="2019" name="Lett. Appl. Microbiol.">
        <title>A case of 'blown pack' spoilage of vacuum-packaged pork likely associated with Clostridium estertheticum in Canada.</title>
        <authorList>
            <person name="Zhang P."/>
            <person name="Ward P."/>
            <person name="McMullen L.M."/>
            <person name="Yang X."/>
        </authorList>
    </citation>
    <scope>NUCLEOTIDE SEQUENCE [LARGE SCALE GENOMIC DNA]</scope>
    <source>
        <strain evidence="5 6">MA19</strain>
    </source>
</reference>
<dbReference type="PANTHER" id="PTHR12215:SF10">
    <property type="entry name" value="L-AMINOADIPATE-SEMIALDEHYDE DEHYDROGENASE-PHOSPHOPANTETHEINYL TRANSFERASE"/>
    <property type="match status" value="1"/>
</dbReference>
<name>A0A5N7IUT5_9CLOT</name>
<evidence type="ECO:0000259" key="3">
    <source>
        <dbReference type="Pfam" id="PF01648"/>
    </source>
</evidence>
<evidence type="ECO:0000256" key="1">
    <source>
        <dbReference type="ARBA" id="ARBA00010990"/>
    </source>
</evidence>
<sequence length="219" mass="25900">MVEVYSINIDSQIAIEEYEYYITFLSKEKRERLQRYYFQEDKRRSLYGEIMIRSLINERLGIDNANIIFSCNTFGKPYLIGYPNFHFNISHSGEWVICGIGCNKLGVDIEKIIEKKDLITKSIFTNNEYYDLIKTCEKDRFAYFYDLWTLKESYTKCIGKGLSIPLNSFSFEILKDNNILSPPNNLYSFKKYSCISGYRISVCSFEEVIDDHIQNFNIY</sequence>
<dbReference type="InterPro" id="IPR008278">
    <property type="entry name" value="4-PPantetheinyl_Trfase_dom"/>
</dbReference>
<dbReference type="EMBL" id="SPSF01000056">
    <property type="protein sequence ID" value="MPQ64861.1"/>
    <property type="molecule type" value="Genomic_DNA"/>
</dbReference>
<dbReference type="InterPro" id="IPR055066">
    <property type="entry name" value="AASDHPPT_N"/>
</dbReference>
<dbReference type="SUPFAM" id="SSF56214">
    <property type="entry name" value="4'-phosphopantetheinyl transferase"/>
    <property type="match status" value="2"/>
</dbReference>
<dbReference type="GO" id="GO:0008897">
    <property type="term" value="F:holo-[acyl-carrier-protein] synthase activity"/>
    <property type="evidence" value="ECO:0007669"/>
    <property type="project" value="InterPro"/>
</dbReference>
<dbReference type="InterPro" id="IPR050559">
    <property type="entry name" value="P-Pant_transferase_sf"/>
</dbReference>
<proteinExistence type="inferred from homology"/>